<evidence type="ECO:0000313" key="2">
    <source>
        <dbReference type="Proteomes" id="UP000194606"/>
    </source>
</evidence>
<accession>A0A252CFA5</accession>
<proteinExistence type="predicted"/>
<evidence type="ECO:0000313" key="1">
    <source>
        <dbReference type="EMBL" id="OUK05218.1"/>
    </source>
</evidence>
<organism evidence="1 2">
    <name type="scientific">Lactococcus petauri</name>
    <dbReference type="NCBI Taxonomy" id="1940789"/>
    <lineage>
        <taxon>Bacteria</taxon>
        <taxon>Bacillati</taxon>
        <taxon>Bacillota</taxon>
        <taxon>Bacilli</taxon>
        <taxon>Lactobacillales</taxon>
        <taxon>Streptococcaceae</taxon>
        <taxon>Lactococcus</taxon>
    </lineage>
</organism>
<protein>
    <submittedName>
        <fullName evidence="1">Uncharacterized protein</fullName>
    </submittedName>
</protein>
<comment type="caution">
    <text evidence="1">The sequence shown here is derived from an EMBL/GenBank/DDBJ whole genome shotgun (WGS) entry which is preliminary data.</text>
</comment>
<gene>
    <name evidence="1" type="ORF">BZZ03_00440</name>
</gene>
<dbReference type="RefSeq" id="WP_086581973.1">
    <property type="nucleotide sequence ID" value="NZ_MUIZ01000001.1"/>
</dbReference>
<reference evidence="1 2" key="1">
    <citation type="submission" date="2017-02" db="EMBL/GenBank/DDBJ databases">
        <authorList>
            <person name="Peterson S.W."/>
        </authorList>
    </citation>
    <scope>NUCLEOTIDE SEQUENCE [LARGE SCALE GENOMIC DNA]</scope>
    <source>
        <strain evidence="1">159469</strain>
    </source>
</reference>
<sequence length="65" mass="7426">MTQCSKIKYTKMGALFALVEAQKEHNAYRPIRSYRCSECHLYHLTSKQHFGFQKEMGTLAEGGVA</sequence>
<dbReference type="Proteomes" id="UP000194606">
    <property type="component" value="Unassembled WGS sequence"/>
</dbReference>
<name>A0A252CFA5_9LACT</name>
<dbReference type="EMBL" id="MUIZ01000001">
    <property type="protein sequence ID" value="OUK05218.1"/>
    <property type="molecule type" value="Genomic_DNA"/>
</dbReference>
<dbReference type="AlphaFoldDB" id="A0A252CFA5"/>